<sequence>MTRKFLCNQGQSPVKSKHLLLGPTPKAQKIAGRFDESLHGPAELIAGRFDGIKVFL</sequence>
<dbReference type="Gramene" id="OE9A107871T1">
    <property type="protein sequence ID" value="OE9A107871C1"/>
    <property type="gene ID" value="OE9A107871"/>
</dbReference>
<name>A0A8S0P764_OLEEU</name>
<protein>
    <submittedName>
        <fullName evidence="1">Uncharacterized protein</fullName>
    </submittedName>
</protein>
<proteinExistence type="predicted"/>
<dbReference type="EMBL" id="CACTIH010000009">
    <property type="protein sequence ID" value="CAA2933960.1"/>
    <property type="molecule type" value="Genomic_DNA"/>
</dbReference>
<evidence type="ECO:0000313" key="1">
    <source>
        <dbReference type="EMBL" id="CAA2933960.1"/>
    </source>
</evidence>
<gene>
    <name evidence="1" type="ORF">OLEA9_A107871</name>
</gene>
<evidence type="ECO:0000313" key="2">
    <source>
        <dbReference type="Proteomes" id="UP000594638"/>
    </source>
</evidence>
<comment type="caution">
    <text evidence="1">The sequence shown here is derived from an EMBL/GenBank/DDBJ whole genome shotgun (WGS) entry which is preliminary data.</text>
</comment>
<accession>A0A8S0P764</accession>
<dbReference type="Proteomes" id="UP000594638">
    <property type="component" value="Unassembled WGS sequence"/>
</dbReference>
<reference evidence="1 2" key="1">
    <citation type="submission" date="2019-12" db="EMBL/GenBank/DDBJ databases">
        <authorList>
            <person name="Alioto T."/>
            <person name="Alioto T."/>
            <person name="Gomez Garrido J."/>
        </authorList>
    </citation>
    <scope>NUCLEOTIDE SEQUENCE [LARGE SCALE GENOMIC DNA]</scope>
</reference>
<dbReference type="AlphaFoldDB" id="A0A8S0P764"/>
<organism evidence="1 2">
    <name type="scientific">Olea europaea subsp. europaea</name>
    <dbReference type="NCBI Taxonomy" id="158383"/>
    <lineage>
        <taxon>Eukaryota</taxon>
        <taxon>Viridiplantae</taxon>
        <taxon>Streptophyta</taxon>
        <taxon>Embryophyta</taxon>
        <taxon>Tracheophyta</taxon>
        <taxon>Spermatophyta</taxon>
        <taxon>Magnoliopsida</taxon>
        <taxon>eudicotyledons</taxon>
        <taxon>Gunneridae</taxon>
        <taxon>Pentapetalae</taxon>
        <taxon>asterids</taxon>
        <taxon>lamiids</taxon>
        <taxon>Lamiales</taxon>
        <taxon>Oleaceae</taxon>
        <taxon>Oleeae</taxon>
        <taxon>Olea</taxon>
    </lineage>
</organism>
<keyword evidence="2" id="KW-1185">Reference proteome</keyword>